<dbReference type="SUPFAM" id="SSF53807">
    <property type="entry name" value="Helical backbone' metal receptor"/>
    <property type="match status" value="1"/>
</dbReference>
<dbReference type="PROSITE" id="PS51318">
    <property type="entry name" value="TAT"/>
    <property type="match status" value="1"/>
</dbReference>
<dbReference type="InterPro" id="IPR006311">
    <property type="entry name" value="TAT_signal"/>
</dbReference>
<sequence>MDSSRLRARGTARRGAGRGPAITRRGALLGMGGLAALGAAGCGSGSGRGTADGPVRTIEHKYGTTEVSGTPERIVTVGLTEQDYLLALNVAPVGVREWFGGHPGALWPWAKEALGDADLPEVLPVEELDFEQIGTLAPDLVIGINSGLTQDEYDTLDGIAPTIAQHPDHPDFGVPWQEIARVVGTALDREDDAEALIADIEERFKDARDDHPEFAEATALLASSIDGAAWAYAEGPAPGFLTQLGMKMPEEAEALFTDEERAPKEVSLEELELLEADALLVGVYGDPEASVTGKKVFKELDAAKEGRVLEMPEMSRLNGALSFGSVLSLHYALDVLPDAIAALLDGDPDTAPGKVE</sequence>
<keyword evidence="4" id="KW-0732">Signal</keyword>
<evidence type="ECO:0000256" key="3">
    <source>
        <dbReference type="ARBA" id="ARBA00022448"/>
    </source>
</evidence>
<reference evidence="6 7" key="1">
    <citation type="submission" date="2023-01" db="EMBL/GenBank/DDBJ databases">
        <title>Draft genome sequence of Nocardiopsis sp. RSe5-2 isolated from halophytes.</title>
        <authorList>
            <person name="Duangmal K."/>
            <person name="Chantavorakit T."/>
        </authorList>
    </citation>
    <scope>NUCLEOTIDE SEQUENCE [LARGE SCALE GENOMIC DNA]</scope>
    <source>
        <strain evidence="6 7">RSe5-2</strain>
    </source>
</reference>
<dbReference type="PANTHER" id="PTHR30532:SF24">
    <property type="entry name" value="FERRIC ENTEROBACTIN-BINDING PERIPLASMIC PROTEIN FEPB"/>
    <property type="match status" value="1"/>
</dbReference>
<feature type="domain" description="Fe/B12 periplasmic-binding" evidence="5">
    <location>
        <begin position="73"/>
        <end position="344"/>
    </location>
</feature>
<dbReference type="InterPro" id="IPR051313">
    <property type="entry name" value="Bact_iron-sidero_bind"/>
</dbReference>
<dbReference type="EMBL" id="JAQFWQ010000060">
    <property type="protein sequence ID" value="MDA2812857.1"/>
    <property type="molecule type" value="Genomic_DNA"/>
</dbReference>
<evidence type="ECO:0000256" key="1">
    <source>
        <dbReference type="ARBA" id="ARBA00004196"/>
    </source>
</evidence>
<dbReference type="PANTHER" id="PTHR30532">
    <property type="entry name" value="IRON III DICITRATE-BINDING PERIPLASMIC PROTEIN"/>
    <property type="match status" value="1"/>
</dbReference>
<dbReference type="Gene3D" id="3.40.50.1980">
    <property type="entry name" value="Nitrogenase molybdenum iron protein domain"/>
    <property type="match status" value="2"/>
</dbReference>
<keyword evidence="3" id="KW-0813">Transport</keyword>
<evidence type="ECO:0000313" key="7">
    <source>
        <dbReference type="Proteomes" id="UP001527866"/>
    </source>
</evidence>
<evidence type="ECO:0000256" key="4">
    <source>
        <dbReference type="ARBA" id="ARBA00022729"/>
    </source>
</evidence>
<accession>A0ABT4U7C6</accession>
<dbReference type="PROSITE" id="PS50983">
    <property type="entry name" value="FE_B12_PBP"/>
    <property type="match status" value="1"/>
</dbReference>
<evidence type="ECO:0000259" key="5">
    <source>
        <dbReference type="PROSITE" id="PS50983"/>
    </source>
</evidence>
<comment type="similarity">
    <text evidence="2">Belongs to the bacterial solute-binding protein 8 family.</text>
</comment>
<gene>
    <name evidence="6" type="ORF">O4J56_19585</name>
</gene>
<name>A0ABT4U7C6_9ACTN</name>
<evidence type="ECO:0000256" key="2">
    <source>
        <dbReference type="ARBA" id="ARBA00008814"/>
    </source>
</evidence>
<dbReference type="Pfam" id="PF01497">
    <property type="entry name" value="Peripla_BP_2"/>
    <property type="match status" value="1"/>
</dbReference>
<evidence type="ECO:0000313" key="6">
    <source>
        <dbReference type="EMBL" id="MDA2812857.1"/>
    </source>
</evidence>
<comment type="subcellular location">
    <subcellularLocation>
        <location evidence="1">Cell envelope</location>
    </subcellularLocation>
</comment>
<protein>
    <submittedName>
        <fullName evidence="6">ABC transporter substrate-binding protein</fullName>
    </submittedName>
</protein>
<organism evidence="6 7">
    <name type="scientific">Nocardiopsis endophytica</name>
    <dbReference type="NCBI Taxonomy" id="3018445"/>
    <lineage>
        <taxon>Bacteria</taxon>
        <taxon>Bacillati</taxon>
        <taxon>Actinomycetota</taxon>
        <taxon>Actinomycetes</taxon>
        <taxon>Streptosporangiales</taxon>
        <taxon>Nocardiopsidaceae</taxon>
        <taxon>Nocardiopsis</taxon>
    </lineage>
</organism>
<proteinExistence type="inferred from homology"/>
<dbReference type="InterPro" id="IPR002491">
    <property type="entry name" value="ABC_transptr_periplasmic_BD"/>
</dbReference>
<keyword evidence="7" id="KW-1185">Reference proteome</keyword>
<dbReference type="RefSeq" id="WP_270687556.1">
    <property type="nucleotide sequence ID" value="NZ_JAQFWQ010000060.1"/>
</dbReference>
<comment type="caution">
    <text evidence="6">The sequence shown here is derived from an EMBL/GenBank/DDBJ whole genome shotgun (WGS) entry which is preliminary data.</text>
</comment>
<dbReference type="Proteomes" id="UP001527866">
    <property type="component" value="Unassembled WGS sequence"/>
</dbReference>